<feature type="domain" description="SPOR" evidence="1">
    <location>
        <begin position="95"/>
        <end position="174"/>
    </location>
</feature>
<evidence type="ECO:0000313" key="3">
    <source>
        <dbReference type="Proteomes" id="UP001208017"/>
    </source>
</evidence>
<organism evidence="2 3">
    <name type="scientific">Tumebacillus lacus</name>
    <dbReference type="NCBI Taxonomy" id="2995335"/>
    <lineage>
        <taxon>Bacteria</taxon>
        <taxon>Bacillati</taxon>
        <taxon>Bacillota</taxon>
        <taxon>Bacilli</taxon>
        <taxon>Bacillales</taxon>
        <taxon>Alicyclobacillaceae</taxon>
        <taxon>Tumebacillus</taxon>
    </lineage>
</organism>
<evidence type="ECO:0000259" key="1">
    <source>
        <dbReference type="PROSITE" id="PS51724"/>
    </source>
</evidence>
<sequence length="703" mass="75916">MKSSSWSVRWKSTVGIAAVTLLAGIVPSPWTALHSAEAAISVSGSTPLRVGLMVKSGSYNKTTDTVTLQGRAGLSVGFYSNGAFRSLYEASSAVQTSLDNYFIAVGEYATYNDALAKADQLDNIGLSADIYVETRAGKKVYQLVNGYYERQTQADAVLAKIRSSFGTATLKGYHRLTTGKLSGQQAAEAKANDLRAAGFDAYPLARRDGSYEVWVGNEATAAARDALKASVQSKTGMTLGNADYNPADYVIVKTGTFNGQQVPHVIICSSKEEIAFVPKGSPAVTKVYEKAGLEYRGAMLIQGYNEMPNLINYIPLDQYLYGVLPQEMSTGWPLEALKAQAVAARTYAARGNGSNKWGVADRTDDVWDQAYKGYSIEAADTTQAVNETKGQVLTKNGAMIEAVFSSNNGGWNGDAREMWGSSVDYLTAVQTPLDAYPSEREPLYYRVALPSGKVGWIRADKVSKSGKNAAGFETGTINTDGQPVRPVPDLYAPVAVSAVKGWRVVILGEEREYNTYNWQRGPYSPSDIQRMINGNQAGGYPTVGGPVYDLRVSKWGQGGRMMQITADGKAITAPSPDYYRALFDDMWSTRVTIEQQGTYTVLGANGTKSEYPSAKLKGQTLHVASASGVTSAVNGTNEEFVLVNGQGKNRVAKKNQSYVLHGFGWGHGLGMSQWGAHGMAKNGYTYDRILAHYYQGVTLTPKQ</sequence>
<dbReference type="PANTHER" id="PTHR30032:SF4">
    <property type="entry name" value="AMIDASE ENHANCER"/>
    <property type="match status" value="1"/>
</dbReference>
<dbReference type="NCBIfam" id="TIGR02669">
    <property type="entry name" value="SpoIID_LytB"/>
    <property type="match status" value="1"/>
</dbReference>
<evidence type="ECO:0000313" key="2">
    <source>
        <dbReference type="EMBL" id="MCX7570182.1"/>
    </source>
</evidence>
<gene>
    <name evidence="2" type="ORF">OS242_09425</name>
</gene>
<dbReference type="InterPro" id="IPR013693">
    <property type="entry name" value="SpoIID/LytB_N"/>
</dbReference>
<dbReference type="Pfam" id="PF08486">
    <property type="entry name" value="SpoIID"/>
    <property type="match status" value="1"/>
</dbReference>
<dbReference type="InterPro" id="IPR007730">
    <property type="entry name" value="SPOR-like_dom"/>
</dbReference>
<dbReference type="PROSITE" id="PS51724">
    <property type="entry name" value="SPOR"/>
    <property type="match status" value="1"/>
</dbReference>
<dbReference type="InterPro" id="IPR051922">
    <property type="entry name" value="Bact_Sporulation_Assoc"/>
</dbReference>
<proteinExistence type="predicted"/>
<protein>
    <submittedName>
        <fullName evidence="2">SpoIID/LytB domain-containing protein</fullName>
    </submittedName>
</protein>
<dbReference type="Pfam" id="PF05036">
    <property type="entry name" value="SPOR"/>
    <property type="match status" value="1"/>
</dbReference>
<keyword evidence="3" id="KW-1185">Reference proteome</keyword>
<name>A0ABT3WZU4_9BACL</name>
<comment type="caution">
    <text evidence="2">The sequence shown here is derived from an EMBL/GenBank/DDBJ whole genome shotgun (WGS) entry which is preliminary data.</text>
</comment>
<dbReference type="PANTHER" id="PTHR30032">
    <property type="entry name" value="N-ACETYLMURAMOYL-L-ALANINE AMIDASE-RELATED"/>
    <property type="match status" value="1"/>
</dbReference>
<dbReference type="RefSeq" id="WP_267151435.1">
    <property type="nucleotide sequence ID" value="NZ_JAPMLT010000004.1"/>
</dbReference>
<dbReference type="Proteomes" id="UP001208017">
    <property type="component" value="Unassembled WGS sequence"/>
</dbReference>
<accession>A0ABT3WZU4</accession>
<reference evidence="2 3" key="1">
    <citation type="submission" date="2022-11" db="EMBL/GenBank/DDBJ databases">
        <title>Study of microbial diversity in lake waters.</title>
        <authorList>
            <person name="Zhang J."/>
        </authorList>
    </citation>
    <scope>NUCLEOTIDE SEQUENCE [LARGE SCALE GENOMIC DNA]</scope>
    <source>
        <strain evidence="2 3">DT12</strain>
    </source>
</reference>
<dbReference type="InterPro" id="IPR013486">
    <property type="entry name" value="SpoIID/LytB"/>
</dbReference>
<dbReference type="EMBL" id="JAPMLT010000004">
    <property type="protein sequence ID" value="MCX7570182.1"/>
    <property type="molecule type" value="Genomic_DNA"/>
</dbReference>